<accession>A0A0G4E879</accession>
<dbReference type="GO" id="GO:0034098">
    <property type="term" value="C:VCP-NPL4-UFD1 AAA ATPase complex"/>
    <property type="evidence" value="ECO:0007669"/>
    <property type="project" value="TreeGrafter"/>
</dbReference>
<dbReference type="InterPro" id="IPR013083">
    <property type="entry name" value="Znf_RING/FYVE/PHD"/>
</dbReference>
<keyword evidence="3" id="KW-0479">Metal-binding</keyword>
<evidence type="ECO:0000256" key="4">
    <source>
        <dbReference type="SAM" id="Coils"/>
    </source>
</evidence>
<dbReference type="PANTHER" id="PTHR23077">
    <property type="entry name" value="AAA-FAMILY ATPASE"/>
    <property type="match status" value="1"/>
</dbReference>
<keyword evidence="1" id="KW-0547">Nucleotide-binding</keyword>
<feature type="domain" description="RING-type" evidence="5">
    <location>
        <begin position="625"/>
        <end position="660"/>
    </location>
</feature>
<dbReference type="AlphaFoldDB" id="A0A0G4E879"/>
<dbReference type="GO" id="GO:0030970">
    <property type="term" value="P:retrograde protein transport, ER to cytosol"/>
    <property type="evidence" value="ECO:0007669"/>
    <property type="project" value="TreeGrafter"/>
</dbReference>
<dbReference type="SUPFAM" id="SSF57850">
    <property type="entry name" value="RING/U-box"/>
    <property type="match status" value="1"/>
</dbReference>
<dbReference type="InterPro" id="IPR003593">
    <property type="entry name" value="AAA+_ATPase"/>
</dbReference>
<dbReference type="Gene3D" id="3.10.330.10">
    <property type="match status" value="1"/>
</dbReference>
<dbReference type="GO" id="GO:0097352">
    <property type="term" value="P:autophagosome maturation"/>
    <property type="evidence" value="ECO:0007669"/>
    <property type="project" value="TreeGrafter"/>
</dbReference>
<dbReference type="InterPro" id="IPR003959">
    <property type="entry name" value="ATPase_AAA_core"/>
</dbReference>
<dbReference type="GO" id="GO:0016887">
    <property type="term" value="F:ATP hydrolysis activity"/>
    <property type="evidence" value="ECO:0007669"/>
    <property type="project" value="InterPro"/>
</dbReference>
<dbReference type="Pfam" id="PF13920">
    <property type="entry name" value="zf-C3HC4_3"/>
    <property type="match status" value="1"/>
</dbReference>
<keyword evidence="7" id="KW-1185">Reference proteome</keyword>
<dbReference type="InterPro" id="IPR027417">
    <property type="entry name" value="P-loop_NTPase"/>
</dbReference>
<dbReference type="Gene3D" id="2.40.40.20">
    <property type="match status" value="1"/>
</dbReference>
<dbReference type="SMART" id="SM01072">
    <property type="entry name" value="CDC48_2"/>
    <property type="match status" value="1"/>
</dbReference>
<dbReference type="SMART" id="SM00184">
    <property type="entry name" value="RING"/>
    <property type="match status" value="1"/>
</dbReference>
<dbReference type="InterPro" id="IPR001841">
    <property type="entry name" value="Znf_RING"/>
</dbReference>
<keyword evidence="4" id="KW-0175">Coiled coil</keyword>
<dbReference type="FunFam" id="3.10.330.10:FF:000001">
    <property type="entry name" value="Cell division control 48"/>
    <property type="match status" value="1"/>
</dbReference>
<dbReference type="InterPro" id="IPR050168">
    <property type="entry name" value="AAA_ATPase_domain"/>
</dbReference>
<dbReference type="OrthoDB" id="429235at2759"/>
<proteinExistence type="predicted"/>
<keyword evidence="3" id="KW-0863">Zinc-finger</keyword>
<dbReference type="GO" id="GO:0005634">
    <property type="term" value="C:nucleus"/>
    <property type="evidence" value="ECO:0007669"/>
    <property type="project" value="TreeGrafter"/>
</dbReference>
<feature type="coiled-coil region" evidence="4">
    <location>
        <begin position="472"/>
        <end position="527"/>
    </location>
</feature>
<organism evidence="6 7">
    <name type="scientific">Vitrella brassicaformis (strain CCMP3155)</name>
    <dbReference type="NCBI Taxonomy" id="1169540"/>
    <lineage>
        <taxon>Eukaryota</taxon>
        <taxon>Sar</taxon>
        <taxon>Alveolata</taxon>
        <taxon>Colpodellida</taxon>
        <taxon>Vitrellaceae</taxon>
        <taxon>Vitrella</taxon>
    </lineage>
</organism>
<dbReference type="SMART" id="SM00382">
    <property type="entry name" value="AAA"/>
    <property type="match status" value="1"/>
</dbReference>
<dbReference type="STRING" id="1169540.A0A0G4E879"/>
<dbReference type="GO" id="GO:0051228">
    <property type="term" value="P:mitotic spindle disassembly"/>
    <property type="evidence" value="ECO:0007669"/>
    <property type="project" value="TreeGrafter"/>
</dbReference>
<dbReference type="Pfam" id="PF02933">
    <property type="entry name" value="CDC48_2"/>
    <property type="match status" value="1"/>
</dbReference>
<dbReference type="SUPFAM" id="SSF50692">
    <property type="entry name" value="ADC-like"/>
    <property type="match status" value="1"/>
</dbReference>
<name>A0A0G4E879_VITBC</name>
<protein>
    <recommendedName>
        <fullName evidence="5">RING-type domain-containing protein</fullName>
    </recommendedName>
</protein>
<dbReference type="InParanoid" id="A0A0G4E879"/>
<dbReference type="GO" id="GO:0005829">
    <property type="term" value="C:cytosol"/>
    <property type="evidence" value="ECO:0007669"/>
    <property type="project" value="TreeGrafter"/>
</dbReference>
<dbReference type="Gene3D" id="3.40.50.300">
    <property type="entry name" value="P-loop containing nucleotide triphosphate hydrolases"/>
    <property type="match status" value="1"/>
</dbReference>
<dbReference type="GO" id="GO:0005524">
    <property type="term" value="F:ATP binding"/>
    <property type="evidence" value="ECO:0007669"/>
    <property type="project" value="UniProtKB-KW"/>
</dbReference>
<evidence type="ECO:0000313" key="7">
    <source>
        <dbReference type="Proteomes" id="UP000041254"/>
    </source>
</evidence>
<evidence type="ECO:0000256" key="1">
    <source>
        <dbReference type="ARBA" id="ARBA00022741"/>
    </source>
</evidence>
<dbReference type="VEuPathDB" id="CryptoDB:Vbra_19983"/>
<keyword evidence="2" id="KW-0067">ATP-binding</keyword>
<dbReference type="FunFam" id="2.40.40.20:FF:000003">
    <property type="entry name" value="Transitional endoplasmic reticulum ATPase"/>
    <property type="match status" value="1"/>
</dbReference>
<dbReference type="EMBL" id="CDMY01000022">
    <property type="protein sequence ID" value="CEL91780.1"/>
    <property type="molecule type" value="Genomic_DNA"/>
</dbReference>
<dbReference type="Gene3D" id="1.10.8.60">
    <property type="match status" value="1"/>
</dbReference>
<dbReference type="Pfam" id="PF17862">
    <property type="entry name" value="AAA_lid_3"/>
    <property type="match status" value="1"/>
</dbReference>
<dbReference type="PANTHER" id="PTHR23077:SF171">
    <property type="entry name" value="NUCLEAR VALOSIN-CONTAINING PROTEIN-LIKE"/>
    <property type="match status" value="1"/>
</dbReference>
<dbReference type="Pfam" id="PF02359">
    <property type="entry name" value="CDC48_N"/>
    <property type="match status" value="1"/>
</dbReference>
<evidence type="ECO:0000256" key="3">
    <source>
        <dbReference type="PROSITE-ProRule" id="PRU00175"/>
    </source>
</evidence>
<dbReference type="SUPFAM" id="SSF52540">
    <property type="entry name" value="P-loop containing nucleoside triphosphate hydrolases"/>
    <property type="match status" value="1"/>
</dbReference>
<dbReference type="InterPro" id="IPR009010">
    <property type="entry name" value="Asp_de-COase-like_dom_sf"/>
</dbReference>
<evidence type="ECO:0000313" key="6">
    <source>
        <dbReference type="EMBL" id="CEL91780.1"/>
    </source>
</evidence>
<dbReference type="FunFam" id="1.10.8.60:FF:000079">
    <property type="entry name" value="Cell division cycle protein 48 homologue"/>
    <property type="match status" value="1"/>
</dbReference>
<dbReference type="Pfam" id="PF00004">
    <property type="entry name" value="AAA"/>
    <property type="match status" value="1"/>
</dbReference>
<evidence type="ECO:0000256" key="2">
    <source>
        <dbReference type="ARBA" id="ARBA00022840"/>
    </source>
</evidence>
<dbReference type="PhylomeDB" id="A0A0G4E879"/>
<dbReference type="InterPro" id="IPR041569">
    <property type="entry name" value="AAA_lid_3"/>
</dbReference>
<dbReference type="Proteomes" id="UP000041254">
    <property type="component" value="Unassembled WGS sequence"/>
</dbReference>
<dbReference type="InterPro" id="IPR029067">
    <property type="entry name" value="CDC48_domain_2-like_sf"/>
</dbReference>
<sequence length="672" mass="76042">MLRPVNRLIVEEAVNDDNSVVALNPTRMEDLNLWRGDTVLIKADERNTVCIVLADTEDLDEGKIRMNKVIRKNLRVLLGDIVSIYSAGDVAYGKRIHVSPFADTIEGLTGNLFDTYLKPYFTEAYRPLRTGDTFLVRGEFRPVEFKVVDVDPGEFCIVAPNTVIHCEGEAIIREDEERLDDVGYEDVGGCRRQMAQIREMIEVPLRHPRVLQNLARKPPCGVLLYGPPGCGKTLIARAVANETGANFFPINGPEVISQMANGVTILRRAFEEAERNSPAIVFIDHIESIAPRGDQINGEVERRVASQLVTLMDRVKERQQVVVFAATDRPDKVDMALRQFGRFEREISVGVPNYDGRLEILRIHTRDMKLHENVRLEDFATNTEGFVGADLAQLCSEAASQCIREKMDLIDFEREIDAEVLDSMVVTQKHFNSAMGTCNASSLRETVMEVLQTVLRKMWCVRRLRAPAFAAREEQDRNIARAVDNNGDLRQQTAELQERLRVADGDKRQLEADKRASAAREESLRQEIASLHESSRALQADIEELRSHHIDKLTETFEGLTTKEEVMGFAMQLADRLTTITTTELPQLQALLTRAQHKTREMGEAELRQQMQEQNQQGRVEAAACLICQERERRLVLRPCNHFCVCQDCATQLEDCPMCRQPITGWSTAILS</sequence>
<dbReference type="SMART" id="SM01073">
    <property type="entry name" value="CDC48_N"/>
    <property type="match status" value="1"/>
</dbReference>
<dbReference type="InterPro" id="IPR004201">
    <property type="entry name" value="Cdc48_dom2"/>
</dbReference>
<dbReference type="GO" id="GO:0008270">
    <property type="term" value="F:zinc ion binding"/>
    <property type="evidence" value="ECO:0007669"/>
    <property type="project" value="UniProtKB-KW"/>
</dbReference>
<gene>
    <name evidence="6" type="ORF">Vbra_19983</name>
</gene>
<keyword evidence="3" id="KW-0862">Zinc</keyword>
<dbReference type="SUPFAM" id="SSF54585">
    <property type="entry name" value="Cdc48 domain 2-like"/>
    <property type="match status" value="1"/>
</dbReference>
<evidence type="ECO:0000259" key="5">
    <source>
        <dbReference type="PROSITE" id="PS50089"/>
    </source>
</evidence>
<dbReference type="Gene3D" id="3.30.40.10">
    <property type="entry name" value="Zinc/RING finger domain, C3HC4 (zinc finger)"/>
    <property type="match status" value="1"/>
</dbReference>
<dbReference type="GO" id="GO:0031593">
    <property type="term" value="F:polyubiquitin modification-dependent protein binding"/>
    <property type="evidence" value="ECO:0007669"/>
    <property type="project" value="TreeGrafter"/>
</dbReference>
<dbReference type="PROSITE" id="PS50089">
    <property type="entry name" value="ZF_RING_2"/>
    <property type="match status" value="1"/>
</dbReference>
<reference evidence="6 7" key="1">
    <citation type="submission" date="2014-11" db="EMBL/GenBank/DDBJ databases">
        <authorList>
            <person name="Zhu J."/>
            <person name="Qi W."/>
            <person name="Song R."/>
        </authorList>
    </citation>
    <scope>NUCLEOTIDE SEQUENCE [LARGE SCALE GENOMIC DNA]</scope>
</reference>
<dbReference type="FunFam" id="3.40.50.300:FF:000012">
    <property type="entry name" value="Transitional endoplasmic reticulum ATPase"/>
    <property type="match status" value="1"/>
</dbReference>
<dbReference type="InterPro" id="IPR003338">
    <property type="entry name" value="CDC4_N-term_subdom"/>
</dbReference>